<dbReference type="InterPro" id="IPR008928">
    <property type="entry name" value="6-hairpin_glycosidase_sf"/>
</dbReference>
<dbReference type="Proteomes" id="UP000281955">
    <property type="component" value="Unassembled WGS sequence"/>
</dbReference>
<dbReference type="SUPFAM" id="SSF49265">
    <property type="entry name" value="Fibronectin type III"/>
    <property type="match status" value="1"/>
</dbReference>
<dbReference type="PROSITE" id="PS51318">
    <property type="entry name" value="TAT"/>
    <property type="match status" value="1"/>
</dbReference>
<dbReference type="Gene3D" id="1.50.10.10">
    <property type="match status" value="1"/>
</dbReference>
<organism evidence="10 11">
    <name type="scientific">Motilibacter peucedani</name>
    <dbReference type="NCBI Taxonomy" id="598650"/>
    <lineage>
        <taxon>Bacteria</taxon>
        <taxon>Bacillati</taxon>
        <taxon>Actinomycetota</taxon>
        <taxon>Actinomycetes</taxon>
        <taxon>Motilibacterales</taxon>
        <taxon>Motilibacteraceae</taxon>
        <taxon>Motilibacter</taxon>
    </lineage>
</organism>
<dbReference type="Pfam" id="PF00041">
    <property type="entry name" value="fn3"/>
    <property type="match status" value="1"/>
</dbReference>
<dbReference type="CDD" id="cd04083">
    <property type="entry name" value="CBM35_Lmo2446-like"/>
    <property type="match status" value="2"/>
</dbReference>
<dbReference type="Pfam" id="PF03633">
    <property type="entry name" value="Glyco_hydro_65C"/>
    <property type="match status" value="1"/>
</dbReference>
<dbReference type="InterPro" id="IPR054470">
    <property type="entry name" value="FIMAH_dom"/>
</dbReference>
<keyword evidence="5" id="KW-0624">Polysaccharide degradation</keyword>
<evidence type="ECO:0000259" key="9">
    <source>
        <dbReference type="PROSITE" id="PS51175"/>
    </source>
</evidence>
<name>A0A420XT66_9ACTN</name>
<evidence type="ECO:0000313" key="10">
    <source>
        <dbReference type="EMBL" id="RKS79960.1"/>
    </source>
</evidence>
<keyword evidence="3 10" id="KW-0378">Hydrolase</keyword>
<evidence type="ECO:0000256" key="2">
    <source>
        <dbReference type="ARBA" id="ARBA00022729"/>
    </source>
</evidence>
<sequence length="1425" mass="145025">MTMRVPRLPFPLPRRGGGRAAAVVAAALLLAPAVAATPAQAAGAPSAGTGSDAWTLSTTTSSGDYSPTFVGNGYLAARVPAEGAGWSSAPVQTQAQVAGFYAHPAGDVEIRAALPMWTTLGFSDGSGTYGNLPGDADCSFGTVCEAEAGVLSGGAVRASDHSGASGGAFVAGFGDQGHPVVGATTTLRVTDVPASGDATLTVRYANNDGGAGVTTRSVSVAVNGTAAGTVSLPPTPSWDSWASASVRVPLTAGTDEVAISCGAGDGCMSNIDWVALTDDGAPAPAPGGGTTTGYRQTLDLHRGLLSTWATWTSPGGRTTDLRYDVVADRSRAHVGAVRLTLTPHWSGTVTATDAFDARAAHAATASGVAVDGAAGQLREAVTADGTGAVAGLVSTLRTGAGPTSTSAVGSGAAQRASFAVQDGQTYTVTKYVGIAASVDTDRVDGLAPVAAAAQASAAAASTGWDALLAEHEAAWAKLWTSDIRVPGDDALTLQARASMFYLLESVRPGVDWSTSPGGLSSDGYSGHVFWDMETWMYPSLLAQHPDIAAGATAYRQRLLAGAEAYAAQGGWQGARFPWESASTGDEQTPTWADTGKYEIHVTADVALAQWQYFQATGDTSWLGAKAWPVLEAAADFWASRATRSSDGSYHVDDVIAADEYAVRVDDNVYTNVGAATALRIATAAAKTLGRTPDPRWATVADGLVVPFDAGLGIHPEYAGYSGQTIKQADAVMLQYPLGYDMPDSVAQADLDYYVGRSDLNGPSMTDAIHAIDTAELGTPGCASWTFLQRSVNPFMRAPFDQFSETRGGGAFTFTTGAGGFLQEFLYGFTGMRWDTDAVRLDPVLPPQLPGLELTGLAWHGRRFDISVGPSTTTVRLVSGDAMPVAVGGAAARALAAGGTLTVPTRRPDLTPTSDLARCAAVTASSADASFPAVGAVDGSGSTQWRPTAAGASLTVDLGRATTVRRVKVTSGSGRTTAYDLATSLDGTSWSALGSVPASDAPVSSVAVAPRQVRYLRYTAAEGTTPSVASLEATDVSAPDAPTGVSGTAGDGSVALSWSAPAWDGAAPIDHYVVTPYVAGVAQPQVTTPDASTSFVVTGLTNGTAYTFTVAAHNRLGTGPASARSAAVQPRISLARIATTVDRLAGSGDVAKSTARDVKSLLAAASSAEAAGQTTTVLQRLADVRALLDASSTSQFSTRAASELEGLLAQWLHAPTGVAAVIHELGARTRSGDVAGATGRDLQAQLASARSAELAGDGSRMRTLLYAVRSDVASAKASKVSSTARAALLPLLDPLLAQTLQAEDAALAGGACTATDHSGYTGSGFAACFGAAGPSAIFSVDAPHDGSYDLLLRYANGTGSDKTLTLTVGSTAPQQVTLPPSDGWDSWLVVTVRVPLGAGATAVAWSYGAADSGNVNLDDLVVQPHF</sequence>
<accession>A0A420XT66</accession>
<dbReference type="GO" id="GO:0030246">
    <property type="term" value="F:carbohydrate binding"/>
    <property type="evidence" value="ECO:0007669"/>
    <property type="project" value="InterPro"/>
</dbReference>
<protein>
    <submittedName>
        <fullName evidence="10">Trehalose/maltose hydrolase-like predicted phosphorylase</fullName>
    </submittedName>
</protein>
<dbReference type="InterPro" id="IPR008979">
    <property type="entry name" value="Galactose-bd-like_sf"/>
</dbReference>
<dbReference type="Gene3D" id="2.70.98.40">
    <property type="entry name" value="Glycoside hydrolase, family 65, N-terminal domain"/>
    <property type="match status" value="2"/>
</dbReference>
<dbReference type="Pfam" id="PF22888">
    <property type="entry name" value="FIMAH"/>
    <property type="match status" value="1"/>
</dbReference>
<dbReference type="InterPro" id="IPR037018">
    <property type="entry name" value="GH65_N"/>
</dbReference>
<dbReference type="Pfam" id="PF03632">
    <property type="entry name" value="Glyco_hydro_65m"/>
    <property type="match status" value="1"/>
</dbReference>
<dbReference type="InterPro" id="IPR005195">
    <property type="entry name" value="Glyco_hydro_65_M"/>
</dbReference>
<dbReference type="Gene3D" id="2.60.40.10">
    <property type="entry name" value="Immunoglobulins"/>
    <property type="match status" value="1"/>
</dbReference>
<dbReference type="SMART" id="SM00060">
    <property type="entry name" value="FN3"/>
    <property type="match status" value="1"/>
</dbReference>
<dbReference type="SMART" id="SM00606">
    <property type="entry name" value="CBD_IV"/>
    <property type="match status" value="2"/>
</dbReference>
<reference evidence="10 11" key="1">
    <citation type="submission" date="2018-10" db="EMBL/GenBank/DDBJ databases">
        <title>Genomic Encyclopedia of Archaeal and Bacterial Type Strains, Phase II (KMG-II): from individual species to whole genera.</title>
        <authorList>
            <person name="Goeker M."/>
        </authorList>
    </citation>
    <scope>NUCLEOTIDE SEQUENCE [LARGE SCALE GENOMIC DNA]</scope>
    <source>
        <strain evidence="10 11">RP-AC37</strain>
    </source>
</reference>
<dbReference type="InterPro" id="IPR013783">
    <property type="entry name" value="Ig-like_fold"/>
</dbReference>
<proteinExistence type="inferred from homology"/>
<dbReference type="EMBL" id="RBWV01000009">
    <property type="protein sequence ID" value="RKS79960.1"/>
    <property type="molecule type" value="Genomic_DNA"/>
</dbReference>
<dbReference type="Gene3D" id="2.60.420.10">
    <property type="entry name" value="Maltose phosphorylase, domain 3"/>
    <property type="match status" value="1"/>
</dbReference>
<dbReference type="Pfam" id="PF03636">
    <property type="entry name" value="Glyco_hydro_65N"/>
    <property type="match status" value="1"/>
</dbReference>
<evidence type="ECO:0000259" key="7">
    <source>
        <dbReference type="PROSITE" id="PS50022"/>
    </source>
</evidence>
<dbReference type="GO" id="GO:0004555">
    <property type="term" value="F:alpha,alpha-trehalase activity"/>
    <property type="evidence" value="ECO:0007669"/>
    <property type="project" value="TreeGrafter"/>
</dbReference>
<dbReference type="InterPro" id="IPR005194">
    <property type="entry name" value="Glyco_hydro_65_C"/>
</dbReference>
<evidence type="ECO:0000256" key="3">
    <source>
        <dbReference type="ARBA" id="ARBA00022801"/>
    </source>
</evidence>
<dbReference type="InterPro" id="IPR036116">
    <property type="entry name" value="FN3_sf"/>
</dbReference>
<feature type="domain" description="Fibronectin type-III" evidence="8">
    <location>
        <begin position="1037"/>
        <end position="1132"/>
    </location>
</feature>
<dbReference type="PROSITE" id="PS50853">
    <property type="entry name" value="FN3"/>
    <property type="match status" value="1"/>
</dbReference>
<dbReference type="InterPro" id="IPR006311">
    <property type="entry name" value="TAT_signal"/>
</dbReference>
<comment type="similarity">
    <text evidence="1">Belongs to the glycosyl hydrolase 65 family.</text>
</comment>
<dbReference type="Pfam" id="PF00754">
    <property type="entry name" value="F5_F8_type_C"/>
    <property type="match status" value="1"/>
</dbReference>
<dbReference type="InterPro" id="IPR006584">
    <property type="entry name" value="Cellulose-bd_IV"/>
</dbReference>
<dbReference type="InterPro" id="IPR003961">
    <property type="entry name" value="FN3_dom"/>
</dbReference>
<dbReference type="InParanoid" id="A0A420XT66"/>
<dbReference type="PANTHER" id="PTHR11051">
    <property type="entry name" value="GLYCOSYL HYDROLASE-RELATED"/>
    <property type="match status" value="1"/>
</dbReference>
<dbReference type="CDD" id="cd00063">
    <property type="entry name" value="FN3"/>
    <property type="match status" value="1"/>
</dbReference>
<dbReference type="SUPFAM" id="SSF74650">
    <property type="entry name" value="Galactose mutarotase-like"/>
    <property type="match status" value="1"/>
</dbReference>
<dbReference type="SUPFAM" id="SSF49785">
    <property type="entry name" value="Galactose-binding domain-like"/>
    <property type="match status" value="3"/>
</dbReference>
<evidence type="ECO:0000259" key="8">
    <source>
        <dbReference type="PROSITE" id="PS50853"/>
    </source>
</evidence>
<feature type="domain" description="CBM6" evidence="9">
    <location>
        <begin position="142"/>
        <end position="277"/>
    </location>
</feature>
<keyword evidence="5" id="KW-0119">Carbohydrate metabolism</keyword>
<keyword evidence="2 6" id="KW-0732">Signal</keyword>
<dbReference type="SUPFAM" id="SSF48208">
    <property type="entry name" value="Six-hairpin glycosidases"/>
    <property type="match status" value="1"/>
</dbReference>
<feature type="chain" id="PRO_5019310819" evidence="6">
    <location>
        <begin position="42"/>
        <end position="1425"/>
    </location>
</feature>
<evidence type="ECO:0000256" key="1">
    <source>
        <dbReference type="ARBA" id="ARBA00006768"/>
    </source>
</evidence>
<dbReference type="Pfam" id="PF03422">
    <property type="entry name" value="CBM_6"/>
    <property type="match status" value="2"/>
</dbReference>
<dbReference type="InterPro" id="IPR005084">
    <property type="entry name" value="CBM6"/>
</dbReference>
<dbReference type="GO" id="GO:0000272">
    <property type="term" value="P:polysaccharide catabolic process"/>
    <property type="evidence" value="ECO:0007669"/>
    <property type="project" value="UniProtKB-KW"/>
</dbReference>
<evidence type="ECO:0000256" key="6">
    <source>
        <dbReference type="SAM" id="SignalP"/>
    </source>
</evidence>
<dbReference type="GO" id="GO:0005993">
    <property type="term" value="P:trehalose catabolic process"/>
    <property type="evidence" value="ECO:0007669"/>
    <property type="project" value="TreeGrafter"/>
</dbReference>
<dbReference type="Gene3D" id="2.60.120.260">
    <property type="entry name" value="Galactose-binding domain-like"/>
    <property type="match status" value="3"/>
</dbReference>
<evidence type="ECO:0000256" key="5">
    <source>
        <dbReference type="ARBA" id="ARBA00023326"/>
    </source>
</evidence>
<dbReference type="FunFam" id="1.50.10.10:FF:000023">
    <property type="entry name" value="Protein-glucosylgalactosylhydroxylysine glucosidase"/>
    <property type="match status" value="1"/>
</dbReference>
<dbReference type="InterPro" id="IPR000421">
    <property type="entry name" value="FA58C"/>
</dbReference>
<dbReference type="InterPro" id="IPR012341">
    <property type="entry name" value="6hp_glycosidase-like_sf"/>
</dbReference>
<feature type="signal peptide" evidence="6">
    <location>
        <begin position="1"/>
        <end position="41"/>
    </location>
</feature>
<dbReference type="PANTHER" id="PTHR11051:SF8">
    <property type="entry name" value="PROTEIN-GLUCOSYLGALACTOSYLHYDROXYLYSINE GLUCOSIDASE"/>
    <property type="match status" value="1"/>
</dbReference>
<evidence type="ECO:0000313" key="11">
    <source>
        <dbReference type="Proteomes" id="UP000281955"/>
    </source>
</evidence>
<dbReference type="GO" id="GO:0140096">
    <property type="term" value="F:catalytic activity, acting on a protein"/>
    <property type="evidence" value="ECO:0007669"/>
    <property type="project" value="UniProtKB-ARBA"/>
</dbReference>
<evidence type="ECO:0000256" key="4">
    <source>
        <dbReference type="ARBA" id="ARBA00023295"/>
    </source>
</evidence>
<dbReference type="GO" id="GO:0016757">
    <property type="term" value="F:glycosyltransferase activity"/>
    <property type="evidence" value="ECO:0007669"/>
    <property type="project" value="UniProtKB-ARBA"/>
</dbReference>
<gene>
    <name evidence="10" type="ORF">CLV35_0377</name>
</gene>
<dbReference type="PROSITE" id="PS51175">
    <property type="entry name" value="CBM6"/>
    <property type="match status" value="2"/>
</dbReference>
<comment type="caution">
    <text evidence="10">The sequence shown here is derived from an EMBL/GenBank/DDBJ whole genome shotgun (WGS) entry which is preliminary data.</text>
</comment>
<dbReference type="InterPro" id="IPR005196">
    <property type="entry name" value="Glyco_hydro_65_N"/>
</dbReference>
<dbReference type="PROSITE" id="PS50022">
    <property type="entry name" value="FA58C_3"/>
    <property type="match status" value="1"/>
</dbReference>
<keyword evidence="11" id="KW-1185">Reference proteome</keyword>
<feature type="domain" description="CBM6" evidence="9">
    <location>
        <begin position="1297"/>
        <end position="1422"/>
    </location>
</feature>
<feature type="domain" description="F5/8 type C" evidence="7">
    <location>
        <begin position="904"/>
        <end position="1037"/>
    </location>
</feature>
<dbReference type="InterPro" id="IPR011013">
    <property type="entry name" value="Gal_mutarotase_sf_dom"/>
</dbReference>
<keyword evidence="4" id="KW-0326">Glycosidase</keyword>